<dbReference type="Gene3D" id="2.60.40.10">
    <property type="entry name" value="Immunoglobulins"/>
    <property type="match status" value="1"/>
</dbReference>
<name>A0A1G6WI96_9GAMM</name>
<sequence>MKRTTRLSFSPCLLALFALSAGSLAQAEQLTLPSLDLAKLAAEDRGLDGKAGVPLRYGQVQDFGDKALGLPERGLHAGGSWTTAKDGRAQWWLQVEAAQARNLALHFEAFRLPAGAELRLYAAGEKTSRLVYTDADNRLEGDLRTPMLDGSSLRIELLVPQEKRDLTRLQLGSVVQGYRDPFVALTQLKSGSCNIDIACPQGDAWRPQSRSVAHYTFNSGGGSFVCTGQLVATGNPSQDVSSPRFLTAHHCVSTAAEVQSMTLYWRYESPTCRAPGSAASGQPLAKEPNTVATQSGASLLATHQPTDFTVVALNAPVPAAAEAWYTGWDRSSSAPTGAIGIHHPAGHEKRISIDNDPLTTGPSCIISGATANTHWFIGAWDEGTTEGGSSGSGLWRRDSGRLIGVLSGGQALCSNLTGFDCYGALDKGWTGGGTATTRMSDWLNRAGGSPTTQDGHGGCTAPSAGLNSTAFASGVRVGDSVSFTASASGGSGSGYVYEWDLDGDGTYERRGSANSVSLRYAKAQSGQVRLRVSDGAGCSSVVSRALDVQSARITASGGTAQQVCGNGNAGLDPGERWRLPVTLTNTGDAPLPAGAHALFANAVGGGASLFGPDSFGYRGTNSATDPGACGYGFVDIGDAPALALTPAGTFPAADDGRSSVIALGGAGFRLYGQTHTQAVMSTNGYVSFSTADTGGDFDNSCSGVMDNGGAGPRLHVLHDDLVVGSGGALRYRYYTDCPRAPIGGADQSCHVFQWDAMQDYSQTAPSGNASFQAIAYPGNGQVVYQYRRANSNAGAGATIGLINGSGSTQLQASCDTSNAAPAESAICVFDPQNLPVTSAALLLESPTVSVPALAVGASTTVELNLRVPEGSDCGAPVGLDYLATALHGQHSMQPSTVFAGQLASNCAAVSSCPAAASRPLPRRGFFNDPARDGNGLALFNYGDAANPVLGAIWYTGDRSYLSDWYTFAGPLRGGLMEASLARTRNTQPSGFAPVTSEIGRSWLASVDARTQLFAWDFGNGERGAELLSTTAGTLPYASTNHTNAWIQSGQSGWGLGIESVQLPDRALEFHGVYLFDANGQSRWLTGDSSDLNGGAVQLRSQPTHCPGCPFYADNAALAQPAGTLTRNYVNRIRATMSTSITLPAPLSGTWNRSNVEITAFGESNP</sequence>
<protein>
    <submittedName>
        <fullName evidence="3">PKD domain-containing protein</fullName>
    </submittedName>
</protein>
<dbReference type="EMBL" id="FNAG01000005">
    <property type="protein sequence ID" value="SDD65541.1"/>
    <property type="molecule type" value="Genomic_DNA"/>
</dbReference>
<evidence type="ECO:0000259" key="2">
    <source>
        <dbReference type="SMART" id="SM00089"/>
    </source>
</evidence>
<dbReference type="InterPro" id="IPR009003">
    <property type="entry name" value="Peptidase_S1_PA"/>
</dbReference>
<proteinExistence type="predicted"/>
<keyword evidence="1" id="KW-0732">Signal</keyword>
<feature type="domain" description="PKD/Chitinase" evidence="2">
    <location>
        <begin position="468"/>
        <end position="551"/>
    </location>
</feature>
<accession>A0A1G6WI96</accession>
<dbReference type="PANTHER" id="PTHR36234:SF5">
    <property type="entry name" value="LYSYL ENDOPEPTIDASE"/>
    <property type="match status" value="1"/>
</dbReference>
<dbReference type="SUPFAM" id="SSF49299">
    <property type="entry name" value="PKD domain"/>
    <property type="match status" value="1"/>
</dbReference>
<dbReference type="InterPro" id="IPR043504">
    <property type="entry name" value="Peptidase_S1_PA_chymotrypsin"/>
</dbReference>
<evidence type="ECO:0000313" key="3">
    <source>
        <dbReference type="EMBL" id="SDD65541.1"/>
    </source>
</evidence>
<feature type="chain" id="PRO_5011585704" evidence="1">
    <location>
        <begin position="28"/>
        <end position="1165"/>
    </location>
</feature>
<evidence type="ECO:0000313" key="4">
    <source>
        <dbReference type="Proteomes" id="UP000199603"/>
    </source>
</evidence>
<reference evidence="3 4" key="1">
    <citation type="submission" date="2016-10" db="EMBL/GenBank/DDBJ databases">
        <authorList>
            <person name="de Groot N.N."/>
        </authorList>
    </citation>
    <scope>NUCLEOTIDE SEQUENCE [LARGE SCALE GENOMIC DNA]</scope>
    <source>
        <strain evidence="3 4">DSM 16957</strain>
    </source>
</reference>
<dbReference type="SMART" id="SM00089">
    <property type="entry name" value="PKD"/>
    <property type="match status" value="1"/>
</dbReference>
<dbReference type="SUPFAM" id="SSF50494">
    <property type="entry name" value="Trypsin-like serine proteases"/>
    <property type="match status" value="1"/>
</dbReference>
<dbReference type="RefSeq" id="WP_143006631.1">
    <property type="nucleotide sequence ID" value="NZ_FNAG01000005.1"/>
</dbReference>
<dbReference type="Gene3D" id="2.40.10.10">
    <property type="entry name" value="Trypsin-like serine proteases"/>
    <property type="match status" value="2"/>
</dbReference>
<dbReference type="OrthoDB" id="5619888at2"/>
<evidence type="ECO:0000256" key="1">
    <source>
        <dbReference type="SAM" id="SignalP"/>
    </source>
</evidence>
<keyword evidence="4" id="KW-1185">Reference proteome</keyword>
<dbReference type="InterPro" id="IPR035986">
    <property type="entry name" value="PKD_dom_sf"/>
</dbReference>
<dbReference type="Pfam" id="PF00801">
    <property type="entry name" value="PKD"/>
    <property type="match status" value="1"/>
</dbReference>
<dbReference type="STRING" id="265719.SAMN04488509_10511"/>
<organism evidence="3 4">
    <name type="scientific">Aquimonas voraii</name>
    <dbReference type="NCBI Taxonomy" id="265719"/>
    <lineage>
        <taxon>Bacteria</taxon>
        <taxon>Pseudomonadati</taxon>
        <taxon>Pseudomonadota</taxon>
        <taxon>Gammaproteobacteria</taxon>
        <taxon>Lysobacterales</taxon>
        <taxon>Lysobacteraceae</taxon>
        <taxon>Aquimonas</taxon>
    </lineage>
</organism>
<dbReference type="PANTHER" id="PTHR36234">
    <property type="entry name" value="LYSYL ENDOPEPTIDASE"/>
    <property type="match status" value="1"/>
</dbReference>
<dbReference type="InterPro" id="IPR013783">
    <property type="entry name" value="Ig-like_fold"/>
</dbReference>
<dbReference type="CDD" id="cd00146">
    <property type="entry name" value="PKD"/>
    <property type="match status" value="1"/>
</dbReference>
<dbReference type="Proteomes" id="UP000199603">
    <property type="component" value="Unassembled WGS sequence"/>
</dbReference>
<dbReference type="InterPro" id="IPR022409">
    <property type="entry name" value="PKD/Chitinase_dom"/>
</dbReference>
<feature type="signal peptide" evidence="1">
    <location>
        <begin position="1"/>
        <end position="27"/>
    </location>
</feature>
<dbReference type="InterPro" id="IPR000601">
    <property type="entry name" value="PKD_dom"/>
</dbReference>
<gene>
    <name evidence="3" type="ORF">SAMN04488509_10511</name>
</gene>
<dbReference type="AlphaFoldDB" id="A0A1G6WI96"/>